<dbReference type="FunFam" id="3.40.30.10:FF:000320">
    <property type="entry name" value="NHL repeat-containing protein 2"/>
    <property type="match status" value="1"/>
</dbReference>
<keyword evidence="5" id="KW-1185">Reference proteome</keyword>
<dbReference type="Gene3D" id="2.120.10.30">
    <property type="entry name" value="TolB, C-terminal domain"/>
    <property type="match status" value="3"/>
</dbReference>
<dbReference type="Pfam" id="PF13905">
    <property type="entry name" value="Thioredoxin_8"/>
    <property type="match status" value="1"/>
</dbReference>
<feature type="domain" description="Thioredoxin" evidence="3">
    <location>
        <begin position="171"/>
        <end position="324"/>
    </location>
</feature>
<dbReference type="AlphaFoldDB" id="A0A835TS57"/>
<dbReference type="InterPro" id="IPR036249">
    <property type="entry name" value="Thioredoxin-like_sf"/>
</dbReference>
<dbReference type="PANTHER" id="PTHR46388">
    <property type="entry name" value="NHL REPEAT-CONTAINING PROTEIN 2"/>
    <property type="match status" value="1"/>
</dbReference>
<proteinExistence type="predicted"/>
<accession>A0A835TS57</accession>
<evidence type="ECO:0000256" key="2">
    <source>
        <dbReference type="SAM" id="MobiDB-lite"/>
    </source>
</evidence>
<dbReference type="SUPFAM" id="SSF101898">
    <property type="entry name" value="NHL repeat"/>
    <property type="match status" value="1"/>
</dbReference>
<dbReference type="PROSITE" id="PS51352">
    <property type="entry name" value="THIOREDOXIN_2"/>
    <property type="match status" value="1"/>
</dbReference>
<dbReference type="InterPro" id="IPR001258">
    <property type="entry name" value="NHL_repeat"/>
</dbReference>
<dbReference type="Pfam" id="PF01436">
    <property type="entry name" value="NHL"/>
    <property type="match status" value="3"/>
</dbReference>
<name>A0A835TS57_CHLIN</name>
<dbReference type="InterPro" id="IPR012336">
    <property type="entry name" value="Thioredoxin-like_fold"/>
</dbReference>
<evidence type="ECO:0000256" key="1">
    <source>
        <dbReference type="ARBA" id="ARBA00022737"/>
    </source>
</evidence>
<reference evidence="4" key="1">
    <citation type="journal article" date="2020" name="bioRxiv">
        <title>Comparative genomics of Chlamydomonas.</title>
        <authorList>
            <person name="Craig R.J."/>
            <person name="Hasan A.R."/>
            <person name="Ness R.W."/>
            <person name="Keightley P.D."/>
        </authorList>
    </citation>
    <scope>NUCLEOTIDE SEQUENCE</scope>
    <source>
        <strain evidence="4">SAG 7.73</strain>
    </source>
</reference>
<sequence>MLHAKTMHPCAGPASAARPAFARGTVVVPRQQHGSTVACRATPEGPVGTSEPPAASEAPGTPPPAGTPSQPSQPNEAPRGGDGVQRWLSGRVDLPAGYRTSRRELLKLLSLAGGAGCIAVAGTRLEAMKYASPAALMNALAPPPDPSAAVSGAEGDRVAAFKRYIADLERRGGGKEVPDFPRGADWINSAPLTLTGAPASARGSLTGRVTVLDFWTYCCINCIHVLPDLAQLEAQFAGAPVCVVGVHSAKFDNEKDSSAIRAAVLRYDISHPVVNDRGMAVWAALGVSSWPTLAVVSPKGRLIAMLSGEGHRQDLEDLINAALQYYGEKGELDGATPLPLELERNRQQTGAASPLRYPGKLAADLAGGRLFIADSNNHRVVVTDLEGRFIEAVGGNGPALRDGSFEAAALNRPQGLAYSPRRNTLYVADTENHAVRAIDLTAKTVVTLAGNGTKGRDYRGGKGGSAQPLNSPWDVALDAKEEYLYIALAGQHQIWDLELATGLAGLFSGSGSERNQNGPTPFTTSWAQPSGLSLAGDGTNLMYVADSESSTVRVLDLSSGGSGLKVGGDPLFSDNLFRFGDKDGFGPEALLQHPLAVLSSEDGSVVYVADSYNHRIKALNPNTNEITTLAGSGLAGFRDGAGTQAAFSEPAGLARGPRGTVLVADTNNGAIRVLDPASKTVTTLALSGVPPPRVDPLTAISAGAAAPAAVPAGFQLVRAPEPLAVPLGAGGAGAPVTVTVGLPAGYHLTAGAGSNYYTQVLPGAPGADVTAVSVRPASGPLPDTGAPSVTITVAPSAAATAAAKAGGPPQQLLLRVLAKVYYCQQNDVCLFEQICFEVPLVIGGVAGAAAASSSLRYEVVPAARSSSFVLQY</sequence>
<feature type="region of interest" description="Disordered" evidence="2">
    <location>
        <begin position="28"/>
        <end position="88"/>
    </location>
</feature>
<dbReference type="InterPro" id="IPR011042">
    <property type="entry name" value="6-blade_b-propeller_TolB-like"/>
</dbReference>
<evidence type="ECO:0000259" key="3">
    <source>
        <dbReference type="PROSITE" id="PS51352"/>
    </source>
</evidence>
<dbReference type="SUPFAM" id="SSF52833">
    <property type="entry name" value="Thioredoxin-like"/>
    <property type="match status" value="1"/>
</dbReference>
<dbReference type="EMBL" id="JAEHOC010000003">
    <property type="protein sequence ID" value="KAG2443495.1"/>
    <property type="molecule type" value="Genomic_DNA"/>
</dbReference>
<dbReference type="InterPro" id="IPR045302">
    <property type="entry name" value="NHL2_NHL_rpt_dom"/>
</dbReference>
<dbReference type="CDD" id="cd14951">
    <property type="entry name" value="NHL-2_like"/>
    <property type="match status" value="1"/>
</dbReference>
<feature type="compositionally biased region" description="Low complexity" evidence="2">
    <location>
        <begin position="50"/>
        <end position="59"/>
    </location>
</feature>
<dbReference type="Gene3D" id="3.40.30.10">
    <property type="entry name" value="Glutaredoxin"/>
    <property type="match status" value="1"/>
</dbReference>
<dbReference type="Proteomes" id="UP000650467">
    <property type="component" value="Unassembled WGS sequence"/>
</dbReference>
<comment type="caution">
    <text evidence="4">The sequence shown here is derived from an EMBL/GenBank/DDBJ whole genome shotgun (WGS) entry which is preliminary data.</text>
</comment>
<evidence type="ECO:0000313" key="5">
    <source>
        <dbReference type="Proteomes" id="UP000650467"/>
    </source>
</evidence>
<gene>
    <name evidence="4" type="ORF">HXX76_001848</name>
</gene>
<evidence type="ECO:0000313" key="4">
    <source>
        <dbReference type="EMBL" id="KAG2443495.1"/>
    </source>
</evidence>
<dbReference type="InterPro" id="IPR013766">
    <property type="entry name" value="Thioredoxin_domain"/>
</dbReference>
<protein>
    <recommendedName>
        <fullName evidence="3">Thioredoxin domain-containing protein</fullName>
    </recommendedName>
</protein>
<organism evidence="4 5">
    <name type="scientific">Chlamydomonas incerta</name>
    <dbReference type="NCBI Taxonomy" id="51695"/>
    <lineage>
        <taxon>Eukaryota</taxon>
        <taxon>Viridiplantae</taxon>
        <taxon>Chlorophyta</taxon>
        <taxon>core chlorophytes</taxon>
        <taxon>Chlorophyceae</taxon>
        <taxon>CS clade</taxon>
        <taxon>Chlamydomonadales</taxon>
        <taxon>Chlamydomonadaceae</taxon>
        <taxon>Chlamydomonas</taxon>
    </lineage>
</organism>
<dbReference type="PANTHER" id="PTHR46388:SF2">
    <property type="entry name" value="NHL REPEAT-CONTAINING PROTEIN 2"/>
    <property type="match status" value="1"/>
</dbReference>
<keyword evidence="1" id="KW-0677">Repeat</keyword>
<dbReference type="OrthoDB" id="533095at2759"/>